<comment type="subcellular location">
    <subcellularLocation>
        <location evidence="2">Secreted</location>
    </subcellularLocation>
</comment>
<evidence type="ECO:0000256" key="8">
    <source>
        <dbReference type="ARBA" id="ARBA00023024"/>
    </source>
</evidence>
<evidence type="ECO:0000256" key="11">
    <source>
        <dbReference type="ARBA" id="ARBA00023295"/>
    </source>
</evidence>
<dbReference type="PANTHER" id="PTHR47700:SF2">
    <property type="entry name" value="CHITINASE"/>
    <property type="match status" value="1"/>
</dbReference>
<reference evidence="18" key="1">
    <citation type="journal article" date="2021" name="Nat. Commun.">
        <title>Genetic determinants of endophytism in the Arabidopsis root mycobiome.</title>
        <authorList>
            <person name="Mesny F."/>
            <person name="Miyauchi S."/>
            <person name="Thiergart T."/>
            <person name="Pickel B."/>
            <person name="Atanasova L."/>
            <person name="Karlsson M."/>
            <person name="Huettel B."/>
            <person name="Barry K.W."/>
            <person name="Haridas S."/>
            <person name="Chen C."/>
            <person name="Bauer D."/>
            <person name="Andreopoulos W."/>
            <person name="Pangilinan J."/>
            <person name="LaButti K."/>
            <person name="Riley R."/>
            <person name="Lipzen A."/>
            <person name="Clum A."/>
            <person name="Drula E."/>
            <person name="Henrissat B."/>
            <person name="Kohler A."/>
            <person name="Grigoriev I.V."/>
            <person name="Martin F.M."/>
            <person name="Hacquard S."/>
        </authorList>
    </citation>
    <scope>NUCLEOTIDE SEQUENCE</scope>
    <source>
        <strain evidence="18">MPI-CAGE-CH-0235</strain>
    </source>
</reference>
<accession>A0A8K0SLB9</accession>
<dbReference type="EMBL" id="JAGPNK010000012">
    <property type="protein sequence ID" value="KAH7310815.1"/>
    <property type="molecule type" value="Genomic_DNA"/>
</dbReference>
<dbReference type="InterPro" id="IPR018392">
    <property type="entry name" value="LysM"/>
</dbReference>
<dbReference type="EC" id="3.2.1.14" evidence="4"/>
<evidence type="ECO:0000256" key="1">
    <source>
        <dbReference type="ARBA" id="ARBA00000822"/>
    </source>
</evidence>
<proteinExistence type="inferred from homology"/>
<evidence type="ECO:0000256" key="7">
    <source>
        <dbReference type="ARBA" id="ARBA00022801"/>
    </source>
</evidence>
<dbReference type="SUPFAM" id="SSF57016">
    <property type="entry name" value="Plant lectins/antimicrobial peptides"/>
    <property type="match status" value="1"/>
</dbReference>
<dbReference type="CDD" id="cd00035">
    <property type="entry name" value="ChtBD1"/>
    <property type="match status" value="1"/>
</dbReference>
<dbReference type="GO" id="GO:0005576">
    <property type="term" value="C:extracellular region"/>
    <property type="evidence" value="ECO:0007669"/>
    <property type="project" value="UniProtKB-SubCell"/>
</dbReference>
<dbReference type="InterPro" id="IPR036861">
    <property type="entry name" value="Endochitinase-like_sf"/>
</dbReference>
<dbReference type="AlphaFoldDB" id="A0A8K0SLB9"/>
<evidence type="ECO:0000256" key="6">
    <source>
        <dbReference type="ARBA" id="ARBA00022669"/>
    </source>
</evidence>
<evidence type="ECO:0000256" key="9">
    <source>
        <dbReference type="ARBA" id="ARBA00023026"/>
    </source>
</evidence>
<sequence length="1117" mass="122135">MELEVPVPDASDSTLVLLKALSKYLQQASRCTSQQLFGYANGTIAGVYAGASLGSRSVVSLLDRLREAVNAEGTSSSLVSQVCSNDSNSNDVIGVAVDTNGDLAAVQKAVMSWDQAECFDSPSEVTTEQLHDVAVWETPNARITPVKRNNRLQARAECSTVSVVAGDGCGKLAERCGISPSDFTKFNPKENLCSSLKAGQRVCCSAGDLPDIKPKPNEDGSCATYVTLPNDTCDKIALQHGLEDGDLSDFNDGTTWGWNGCDPELFFHSTRICVSKGDPPLPAPVANAVCGPLKPGSTRPTDGTMIEDMNPCPLKACCNIWGQCGISGDFCTEGRGPTDNPGTAPKDVNGCVSSCGTEIIKGFPKGRGRVGYYGSWNFNRKCLHLRSSNANTDGSYTIIHWSFAEINTADWTVNIVDKYKQYDGFKALTKVKKVISFGGWDYSTLPATYDIFRQAVSPANRERFATNVADFLKKEGLDGVDFDWEYPGAPDIDGAPSQPTDAPNYYKFLSLMKTKLSGTGRTLSIAAPASFWYLKQFPIAEMAKELHYIVYMTYDLHVTKAGVDAEKIYVGESSYGRSFKMAQAGCVGPNCKCLGSRETSLAAKGECTDTAGYIANAEIEQIINAGGGTQYRDAKSDSDILSFTDDEWLGPEGTAPEEPAPPERAECKGTYDQLSSIPSDTPRHCKNLYILQSLRKMLKDTLQTYDNLINGGYDKKFNTYADAVVQGGNKQVENFMFTKGNDYFKCKLWAETTCCSFCYGNPGQDPERTCRYCENYDCNWDTVCNNPESTCWEPERRYKEIDINCPPDYSERTHSDPWVPNQLYSSDAVTWNFRDGKQDQFYADLFTETQIKKEDITFKSVNRISCIPAESAEQCSRHDHDHNFPVTQGFDRSDVLNPKHTVKDARGKLNNMGPDLDTAIALIKKKAFAGSEYDLVDALSLPITMVADAIDSMQKIDDTVDKWDAEKRKNILLAFLSGIFLIVPVVGQVVGSIATLANIGRIIAMVGIAGNVALGIHDVVDNKDNPALAIFGLVLEPLAILDVAKMSKAAQVKRAMSPEDLTKLGGTAGSRLDQIKNANNFCPAKPKKREISMEFETMPMTSLNGIEYHPVVGYPSL</sequence>
<dbReference type="GO" id="GO:0008061">
    <property type="term" value="F:chitin binding"/>
    <property type="evidence" value="ECO:0007669"/>
    <property type="project" value="UniProtKB-KW"/>
</dbReference>
<feature type="transmembrane region" description="Helical" evidence="15">
    <location>
        <begin position="1026"/>
        <end position="1044"/>
    </location>
</feature>
<keyword evidence="8" id="KW-0146">Chitin degradation</keyword>
<evidence type="ECO:0000256" key="4">
    <source>
        <dbReference type="ARBA" id="ARBA00012729"/>
    </source>
</evidence>
<comment type="similarity">
    <text evidence="3">Belongs to the glycosyl hydrolase 18 family. Chitinase class V subfamily.</text>
</comment>
<keyword evidence="7 14" id="KW-0378">Hydrolase</keyword>
<gene>
    <name evidence="18" type="ORF">B0I35DRAFT_358159</name>
</gene>
<dbReference type="PROSITE" id="PS51782">
    <property type="entry name" value="LYSM"/>
    <property type="match status" value="1"/>
</dbReference>
<dbReference type="InterPro" id="IPR017853">
    <property type="entry name" value="GH"/>
</dbReference>
<protein>
    <recommendedName>
        <fullName evidence="4">chitinase</fullName>
        <ecNumber evidence="4">3.2.1.14</ecNumber>
    </recommendedName>
</protein>
<feature type="transmembrane region" description="Helical" evidence="15">
    <location>
        <begin position="971"/>
        <end position="990"/>
    </location>
</feature>
<comment type="catalytic activity">
    <reaction evidence="1">
        <text>Random endo-hydrolysis of N-acetyl-beta-D-glucosaminide (1-&gt;4)-beta-linkages in chitin and chitodextrins.</text>
        <dbReference type="EC" id="3.2.1.14"/>
    </reaction>
</comment>
<dbReference type="SMART" id="SM00636">
    <property type="entry name" value="Glyco_18"/>
    <property type="match status" value="1"/>
</dbReference>
<keyword evidence="15" id="KW-1133">Transmembrane helix</keyword>
<dbReference type="InterPro" id="IPR001579">
    <property type="entry name" value="Glyco_hydro_18_chit_AS"/>
</dbReference>
<evidence type="ECO:0000313" key="18">
    <source>
        <dbReference type="EMBL" id="KAH7310815.1"/>
    </source>
</evidence>
<dbReference type="GO" id="GO:0000272">
    <property type="term" value="P:polysaccharide catabolic process"/>
    <property type="evidence" value="ECO:0007669"/>
    <property type="project" value="UniProtKB-KW"/>
</dbReference>
<dbReference type="SUPFAM" id="SSF51445">
    <property type="entry name" value="(Trans)glycosidases"/>
    <property type="match status" value="1"/>
</dbReference>
<evidence type="ECO:0000256" key="5">
    <source>
        <dbReference type="ARBA" id="ARBA00022525"/>
    </source>
</evidence>
<keyword evidence="9" id="KW-0843">Virulence</keyword>
<dbReference type="InterPro" id="IPR001223">
    <property type="entry name" value="Glyco_hydro18_cat"/>
</dbReference>
<dbReference type="Gene3D" id="3.20.20.80">
    <property type="entry name" value="Glycosidases"/>
    <property type="match status" value="1"/>
</dbReference>
<feature type="transmembrane region" description="Helical" evidence="15">
    <location>
        <begin position="1002"/>
        <end position="1020"/>
    </location>
</feature>
<evidence type="ECO:0000256" key="10">
    <source>
        <dbReference type="ARBA" id="ARBA00023277"/>
    </source>
</evidence>
<evidence type="ECO:0000313" key="19">
    <source>
        <dbReference type="Proteomes" id="UP000813444"/>
    </source>
</evidence>
<keyword evidence="11 14" id="KW-0326">Glycosidase</keyword>
<keyword evidence="19" id="KW-1185">Reference proteome</keyword>
<dbReference type="SMART" id="SM00257">
    <property type="entry name" value="LysM"/>
    <property type="match status" value="2"/>
</dbReference>
<dbReference type="PROSITE" id="PS01095">
    <property type="entry name" value="GH18_1"/>
    <property type="match status" value="1"/>
</dbReference>
<dbReference type="SUPFAM" id="SSF54556">
    <property type="entry name" value="Chitinase insertion domain"/>
    <property type="match status" value="1"/>
</dbReference>
<dbReference type="PROSITE" id="PS51910">
    <property type="entry name" value="GH18_2"/>
    <property type="match status" value="1"/>
</dbReference>
<evidence type="ECO:0000256" key="13">
    <source>
        <dbReference type="ARBA" id="ARBA00044955"/>
    </source>
</evidence>
<dbReference type="PANTHER" id="PTHR47700">
    <property type="entry name" value="V CHITINASE, PUTATIVE (AFU_ORTHOLOGUE AFUA_6G13720)-RELATED"/>
    <property type="match status" value="1"/>
</dbReference>
<keyword evidence="15" id="KW-0812">Transmembrane</keyword>
<dbReference type="Proteomes" id="UP000813444">
    <property type="component" value="Unassembled WGS sequence"/>
</dbReference>
<keyword evidence="10" id="KW-0119">Carbohydrate metabolism</keyword>
<dbReference type="Pfam" id="PF01476">
    <property type="entry name" value="LysM"/>
    <property type="match status" value="1"/>
</dbReference>
<name>A0A8K0SLB9_9HYPO</name>
<keyword evidence="6" id="KW-0147">Chitin-binding</keyword>
<dbReference type="InterPro" id="IPR029070">
    <property type="entry name" value="Chitinase_insertion_sf"/>
</dbReference>
<keyword evidence="5" id="KW-0964">Secreted</keyword>
<evidence type="ECO:0000256" key="3">
    <source>
        <dbReference type="ARBA" id="ARBA00008682"/>
    </source>
</evidence>
<dbReference type="OrthoDB" id="73875at2759"/>
<dbReference type="GO" id="GO:0006032">
    <property type="term" value="P:chitin catabolic process"/>
    <property type="evidence" value="ECO:0007669"/>
    <property type="project" value="UniProtKB-KW"/>
</dbReference>
<organism evidence="18 19">
    <name type="scientific">Stachybotrys elegans</name>
    <dbReference type="NCBI Taxonomy" id="80388"/>
    <lineage>
        <taxon>Eukaryota</taxon>
        <taxon>Fungi</taxon>
        <taxon>Dikarya</taxon>
        <taxon>Ascomycota</taxon>
        <taxon>Pezizomycotina</taxon>
        <taxon>Sordariomycetes</taxon>
        <taxon>Hypocreomycetidae</taxon>
        <taxon>Hypocreales</taxon>
        <taxon>Stachybotryaceae</taxon>
        <taxon>Stachybotrys</taxon>
    </lineage>
</organism>
<evidence type="ECO:0000259" key="16">
    <source>
        <dbReference type="PROSITE" id="PS51782"/>
    </source>
</evidence>
<feature type="domain" description="LysM" evidence="16">
    <location>
        <begin position="159"/>
        <end position="204"/>
    </location>
</feature>
<dbReference type="GO" id="GO:0008843">
    <property type="term" value="F:endochitinase activity"/>
    <property type="evidence" value="ECO:0007669"/>
    <property type="project" value="UniProtKB-EC"/>
</dbReference>
<evidence type="ECO:0000256" key="15">
    <source>
        <dbReference type="SAM" id="Phobius"/>
    </source>
</evidence>
<keyword evidence="15" id="KW-0472">Membrane</keyword>
<evidence type="ECO:0000256" key="2">
    <source>
        <dbReference type="ARBA" id="ARBA00004613"/>
    </source>
</evidence>
<feature type="domain" description="GH18" evidence="17">
    <location>
        <begin position="367"/>
        <end position="651"/>
    </location>
</feature>
<dbReference type="Pfam" id="PF00704">
    <property type="entry name" value="Glyco_hydro_18"/>
    <property type="match status" value="1"/>
</dbReference>
<dbReference type="Gene3D" id="3.10.350.10">
    <property type="entry name" value="LysM domain"/>
    <property type="match status" value="1"/>
</dbReference>
<dbReference type="InterPro" id="IPR053214">
    <property type="entry name" value="LysM12-like"/>
</dbReference>
<dbReference type="InterPro" id="IPR011583">
    <property type="entry name" value="Chitinase_II/V-like_cat"/>
</dbReference>
<evidence type="ECO:0000256" key="12">
    <source>
        <dbReference type="ARBA" id="ARBA00023326"/>
    </source>
</evidence>
<evidence type="ECO:0000259" key="17">
    <source>
        <dbReference type="PROSITE" id="PS51910"/>
    </source>
</evidence>
<dbReference type="InterPro" id="IPR036779">
    <property type="entry name" value="LysM_dom_sf"/>
</dbReference>
<comment type="similarity">
    <text evidence="13">Belongs to the secreted LysM effector family.</text>
</comment>
<comment type="caution">
    <text evidence="18">The sequence shown here is derived from an EMBL/GenBank/DDBJ whole genome shotgun (WGS) entry which is preliminary data.</text>
</comment>
<keyword evidence="12" id="KW-0624">Polysaccharide degradation</keyword>
<evidence type="ECO:0000256" key="14">
    <source>
        <dbReference type="RuleBase" id="RU000489"/>
    </source>
</evidence>